<dbReference type="Gene3D" id="3.40.50.12780">
    <property type="entry name" value="N-terminal domain of ligase-like"/>
    <property type="match status" value="1"/>
</dbReference>
<evidence type="ECO:0000259" key="4">
    <source>
        <dbReference type="Pfam" id="PF13193"/>
    </source>
</evidence>
<dbReference type="GO" id="GO:0006631">
    <property type="term" value="P:fatty acid metabolic process"/>
    <property type="evidence" value="ECO:0007669"/>
    <property type="project" value="TreeGrafter"/>
</dbReference>
<dbReference type="PANTHER" id="PTHR43201">
    <property type="entry name" value="ACYL-COA SYNTHETASE"/>
    <property type="match status" value="1"/>
</dbReference>
<protein>
    <submittedName>
        <fullName evidence="5">Similar to tr|A0YQ25|A0YQ25_9CYAN O-succinylbenzoic acid--CoA ligase</fullName>
    </submittedName>
</protein>
<accession>I4FYN1</accession>
<dbReference type="NCBIfam" id="NF005662">
    <property type="entry name" value="PRK07445.1-4"/>
    <property type="match status" value="1"/>
</dbReference>
<dbReference type="EMBL" id="CAIJ01000026">
    <property type="protein sequence ID" value="CCI00792.1"/>
    <property type="molecule type" value="Genomic_DNA"/>
</dbReference>
<dbReference type="InterPro" id="IPR045851">
    <property type="entry name" value="AMP-bd_C_sf"/>
</dbReference>
<evidence type="ECO:0000313" key="6">
    <source>
        <dbReference type="Proteomes" id="UP000003480"/>
    </source>
</evidence>
<feature type="domain" description="AMP-binding enzyme C-terminal" evidence="4">
    <location>
        <begin position="351"/>
        <end position="425"/>
    </location>
</feature>
<evidence type="ECO:0000259" key="3">
    <source>
        <dbReference type="Pfam" id="PF00501"/>
    </source>
</evidence>
<organism evidence="5 6">
    <name type="scientific">Microcystis aeruginosa PCC 9443</name>
    <dbReference type="NCBI Taxonomy" id="1160281"/>
    <lineage>
        <taxon>Bacteria</taxon>
        <taxon>Bacillati</taxon>
        <taxon>Cyanobacteriota</taxon>
        <taxon>Cyanophyceae</taxon>
        <taxon>Oscillatoriophycideae</taxon>
        <taxon>Chroococcales</taxon>
        <taxon>Microcystaceae</taxon>
        <taxon>Microcystis</taxon>
    </lineage>
</organism>
<sequence length="448" mass="51196">MDDISKQLAYLSQKDWLYGYNNQKFYQLYQSYSRQFIAADNPRLTILLAEGNPIKFLAIFLAAVRVKSCLFLANPDWKTNEWQQVFSLLQPDYIFGENIKVFNYNSPPVNPLINSLMIPTGGTSGKIRFAIHNWLTLTASVKGFSEYFQVEQVNSFCLLPLYHVSGLMQFLRSFLTGGDFAVIPYHKIKQKRINNLNLQDYFISLVPTQLQFFLENDPRWLANFKTVLLGGSPAWPSLLEKAREYNISLSPTYGMTETASQIVTLKPEDFRRGNNSNGQLLPHAQIKINPDTQKIIIEAKSLFLGYYPHLNQVSYFETDDLGDFDESSYLYIIGRDSQKIITGGENVYPLEVETAIRKTNLVKDVVVLGLPDSRWGQVIVAFYVPVNSQIGQTIIQSQIKDKLVNYKLPKHWIKLPEIPKSPQGKINQTTLIKLAETFFTPSQTLDDT</sequence>
<dbReference type="SUPFAM" id="SSF56801">
    <property type="entry name" value="Acetyl-CoA synthetase-like"/>
    <property type="match status" value="1"/>
</dbReference>
<dbReference type="InterPro" id="IPR025110">
    <property type="entry name" value="AMP-bd_C"/>
</dbReference>
<evidence type="ECO:0000256" key="1">
    <source>
        <dbReference type="ARBA" id="ARBA00006432"/>
    </source>
</evidence>
<evidence type="ECO:0000256" key="2">
    <source>
        <dbReference type="ARBA" id="ARBA00022598"/>
    </source>
</evidence>
<comment type="caution">
    <text evidence="5">The sequence shown here is derived from an EMBL/GenBank/DDBJ whole genome shotgun (WGS) entry which is preliminary data.</text>
</comment>
<gene>
    <name evidence="5" type="ORF">MICAC_1210009</name>
</gene>
<name>I4FYN1_MICAE</name>
<keyword evidence="2 5" id="KW-0436">Ligase</keyword>
<dbReference type="HOGENOM" id="CLU_000022_59_3_3"/>
<dbReference type="GO" id="GO:0031956">
    <property type="term" value="F:medium-chain fatty acid-CoA ligase activity"/>
    <property type="evidence" value="ECO:0007669"/>
    <property type="project" value="TreeGrafter"/>
</dbReference>
<reference evidence="5 6" key="1">
    <citation type="submission" date="2012-04" db="EMBL/GenBank/DDBJ databases">
        <authorList>
            <person name="Genoscope - CEA"/>
        </authorList>
    </citation>
    <scope>NUCLEOTIDE SEQUENCE [LARGE SCALE GENOMIC DNA]</scope>
    <source>
        <strain evidence="5 6">9443</strain>
    </source>
</reference>
<evidence type="ECO:0000313" key="5">
    <source>
        <dbReference type="EMBL" id="CCI00792.1"/>
    </source>
</evidence>
<dbReference type="Pfam" id="PF13193">
    <property type="entry name" value="AMP-binding_C"/>
    <property type="match status" value="1"/>
</dbReference>
<dbReference type="Proteomes" id="UP000003480">
    <property type="component" value="Unassembled WGS sequence"/>
</dbReference>
<dbReference type="InterPro" id="IPR042099">
    <property type="entry name" value="ANL_N_sf"/>
</dbReference>
<feature type="domain" description="AMP-dependent synthetase/ligase" evidence="3">
    <location>
        <begin position="115"/>
        <end position="294"/>
    </location>
</feature>
<dbReference type="InterPro" id="IPR000873">
    <property type="entry name" value="AMP-dep_synth/lig_dom"/>
</dbReference>
<comment type="similarity">
    <text evidence="1">Belongs to the ATP-dependent AMP-binding enzyme family.</text>
</comment>
<dbReference type="PANTHER" id="PTHR43201:SF5">
    <property type="entry name" value="MEDIUM-CHAIN ACYL-COA LIGASE ACSF2, MITOCHONDRIAL"/>
    <property type="match status" value="1"/>
</dbReference>
<dbReference type="Gene3D" id="3.30.300.30">
    <property type="match status" value="1"/>
</dbReference>
<proteinExistence type="inferred from homology"/>
<dbReference type="AlphaFoldDB" id="I4FYN1"/>
<dbReference type="Pfam" id="PF00501">
    <property type="entry name" value="AMP-binding"/>
    <property type="match status" value="1"/>
</dbReference>